<comment type="caution">
    <text evidence="10">The sequence shown here is derived from an EMBL/GenBank/DDBJ whole genome shotgun (WGS) entry which is preliminary data.</text>
</comment>
<dbReference type="InterPro" id="IPR009100">
    <property type="entry name" value="AcylCoA_DH/oxidase_NM_dom_sf"/>
</dbReference>
<dbReference type="Proteomes" id="UP000053586">
    <property type="component" value="Unassembled WGS sequence"/>
</dbReference>
<evidence type="ECO:0000259" key="8">
    <source>
        <dbReference type="Pfam" id="PF02770"/>
    </source>
</evidence>
<evidence type="ECO:0000259" key="9">
    <source>
        <dbReference type="Pfam" id="PF02771"/>
    </source>
</evidence>
<comment type="similarity">
    <text evidence="2 6">Belongs to the acyl-CoA dehydrogenase family.</text>
</comment>
<dbReference type="InterPro" id="IPR037069">
    <property type="entry name" value="AcylCoA_DH/ox_N_sf"/>
</dbReference>
<dbReference type="InterPro" id="IPR009075">
    <property type="entry name" value="AcylCo_DH/oxidase_C"/>
</dbReference>
<evidence type="ECO:0000256" key="1">
    <source>
        <dbReference type="ARBA" id="ARBA00001974"/>
    </source>
</evidence>
<dbReference type="STRING" id="56804.BAE46_13545"/>
<dbReference type="GO" id="GO:0003995">
    <property type="term" value="F:acyl-CoA dehydrogenase activity"/>
    <property type="evidence" value="ECO:0007669"/>
    <property type="project" value="InterPro"/>
</dbReference>
<organism evidence="10 11">
    <name type="scientific">Glaciecola punicea ACAM 611</name>
    <dbReference type="NCBI Taxonomy" id="1121923"/>
    <lineage>
        <taxon>Bacteria</taxon>
        <taxon>Pseudomonadati</taxon>
        <taxon>Pseudomonadota</taxon>
        <taxon>Gammaproteobacteria</taxon>
        <taxon>Alteromonadales</taxon>
        <taxon>Alteromonadaceae</taxon>
        <taxon>Glaciecola</taxon>
    </lineage>
</organism>
<evidence type="ECO:0000256" key="3">
    <source>
        <dbReference type="ARBA" id="ARBA00022630"/>
    </source>
</evidence>
<evidence type="ECO:0000313" key="11">
    <source>
        <dbReference type="Proteomes" id="UP000053586"/>
    </source>
</evidence>
<feature type="domain" description="Acyl-CoA dehydrogenase/oxidase N-terminal" evidence="9">
    <location>
        <begin position="7"/>
        <end position="119"/>
    </location>
</feature>
<dbReference type="AlphaFoldDB" id="H5TDT8"/>
<dbReference type="InterPro" id="IPR036250">
    <property type="entry name" value="AcylCo_DH-like_C"/>
</dbReference>
<keyword evidence="5 6" id="KW-0560">Oxidoreductase</keyword>
<evidence type="ECO:0000256" key="6">
    <source>
        <dbReference type="RuleBase" id="RU362125"/>
    </source>
</evidence>
<dbReference type="Pfam" id="PF02770">
    <property type="entry name" value="Acyl-CoA_dh_M"/>
    <property type="match status" value="1"/>
</dbReference>
<dbReference type="Pfam" id="PF00441">
    <property type="entry name" value="Acyl-CoA_dh_1"/>
    <property type="match status" value="1"/>
</dbReference>
<dbReference type="RefSeq" id="WP_006006639.1">
    <property type="nucleotide sequence ID" value="NZ_BAET01000029.1"/>
</dbReference>
<dbReference type="EMBL" id="BAET01000029">
    <property type="protein sequence ID" value="GAB56465.1"/>
    <property type="molecule type" value="Genomic_DNA"/>
</dbReference>
<dbReference type="InterPro" id="IPR046373">
    <property type="entry name" value="Acyl-CoA_Oxase/DH_mid-dom_sf"/>
</dbReference>
<reference evidence="10 11" key="1">
    <citation type="journal article" date="2012" name="J. Bacteriol.">
        <title>Genome sequence of proteorhodopsin-containing sea ice bacterium Glaciecola punicea ACAM 611T.</title>
        <authorList>
            <person name="Qin Q.-L."/>
            <person name="Xie B.-B."/>
            <person name="Shu Y.-L."/>
            <person name="Rong J.-C."/>
            <person name="Zhao D.-L."/>
            <person name="Zhang X.-Y."/>
            <person name="Chen X.-L."/>
            <person name="Zhou B.-C."/>
            <person name="Zhanga Y.-Z."/>
        </authorList>
    </citation>
    <scope>NUCLEOTIDE SEQUENCE [LARGE SCALE GENOMIC DNA]</scope>
    <source>
        <strain evidence="10 11">ACAM 611</strain>
    </source>
</reference>
<dbReference type="Gene3D" id="1.20.140.10">
    <property type="entry name" value="Butyryl-CoA Dehydrogenase, subunit A, domain 3"/>
    <property type="match status" value="1"/>
</dbReference>
<dbReference type="FunFam" id="1.20.140.10:FF:000001">
    <property type="entry name" value="Acyl-CoA dehydrogenase"/>
    <property type="match status" value="1"/>
</dbReference>
<dbReference type="PROSITE" id="PS00072">
    <property type="entry name" value="ACYL_COA_DH_1"/>
    <property type="match status" value="1"/>
</dbReference>
<dbReference type="EC" id="1.3.8.-" evidence="10"/>
<keyword evidence="4 6" id="KW-0274">FAD</keyword>
<proteinExistence type="inferred from homology"/>
<dbReference type="OrthoDB" id="9769473at2"/>
<dbReference type="PROSITE" id="PS00073">
    <property type="entry name" value="ACYL_COA_DH_2"/>
    <property type="match status" value="1"/>
</dbReference>
<keyword evidence="11" id="KW-1185">Reference proteome</keyword>
<feature type="domain" description="Acyl-CoA dehydrogenase/oxidase C-terminal" evidence="7">
    <location>
        <begin position="231"/>
        <end position="378"/>
    </location>
</feature>
<comment type="cofactor">
    <cofactor evidence="1 6">
        <name>FAD</name>
        <dbReference type="ChEBI" id="CHEBI:57692"/>
    </cofactor>
</comment>
<evidence type="ECO:0000256" key="2">
    <source>
        <dbReference type="ARBA" id="ARBA00009347"/>
    </source>
</evidence>
<keyword evidence="3 6" id="KW-0285">Flavoprotein</keyword>
<dbReference type="InterPro" id="IPR006091">
    <property type="entry name" value="Acyl-CoA_Oxase/DH_mid-dom"/>
</dbReference>
<dbReference type="PANTHER" id="PTHR43884">
    <property type="entry name" value="ACYL-COA DEHYDROGENASE"/>
    <property type="match status" value="1"/>
</dbReference>
<dbReference type="PANTHER" id="PTHR43884:SF12">
    <property type="entry name" value="ISOVALERYL-COA DEHYDROGENASE, MITOCHONDRIAL-RELATED"/>
    <property type="match status" value="1"/>
</dbReference>
<name>H5TDT8_9ALTE</name>
<dbReference type="SUPFAM" id="SSF56645">
    <property type="entry name" value="Acyl-CoA dehydrogenase NM domain-like"/>
    <property type="match status" value="1"/>
</dbReference>
<dbReference type="Gene3D" id="2.40.110.10">
    <property type="entry name" value="Butyryl-CoA Dehydrogenase, subunit A, domain 2"/>
    <property type="match status" value="1"/>
</dbReference>
<evidence type="ECO:0000256" key="5">
    <source>
        <dbReference type="ARBA" id="ARBA00023002"/>
    </source>
</evidence>
<feature type="domain" description="Acyl-CoA oxidase/dehydrogenase middle" evidence="8">
    <location>
        <begin position="123"/>
        <end position="218"/>
    </location>
</feature>
<dbReference type="eggNOG" id="COG1960">
    <property type="taxonomic scope" value="Bacteria"/>
</dbReference>
<dbReference type="InterPro" id="IPR013786">
    <property type="entry name" value="AcylCoA_DH/ox_N"/>
</dbReference>
<sequence length="392" mass="44029">MLKRNFTEEQQLFRGSYRKFLHQEIVPNIEKWRSEGIVSREAFTKAGANGFLMVWPNEEFGGLGDNDFRFEQIIIEENQYALTADWYCTLHSRLVGPYLTRFGSSEQQHRFLPKCVTGETILAIAMTEPDAGSDLAGIRTNAIAQGDHWLLNGSKVYISNGINADVIVVAAKTDPKNNPRQIGLFLIEGGMEGFNRGSNLEKMGKKAQDTAELFFENVKVPNNNVLGDPTKGFSYLKEALAEERLICAVEFIAAAQKAFDITRAFTIERKLFGQVLADFQNTQFQLAQLRAEIDAQQIYIDQLVVALNADCLSPVDAAKAKLLTSELLCRVVDEGVQLHGGAGYMDEYPISRMFTDARIGRIYGGSSEVMKLIIARDIAREDYTNFIERDFY</sequence>
<dbReference type="Gene3D" id="1.10.540.10">
    <property type="entry name" value="Acyl-CoA dehydrogenase/oxidase, N-terminal domain"/>
    <property type="match status" value="1"/>
</dbReference>
<accession>H5TDT8</accession>
<dbReference type="SUPFAM" id="SSF47203">
    <property type="entry name" value="Acyl-CoA dehydrogenase C-terminal domain-like"/>
    <property type="match status" value="1"/>
</dbReference>
<dbReference type="InterPro" id="IPR006089">
    <property type="entry name" value="Acyl-CoA_DH_CS"/>
</dbReference>
<dbReference type="Pfam" id="PF02771">
    <property type="entry name" value="Acyl-CoA_dh_N"/>
    <property type="match status" value="1"/>
</dbReference>
<evidence type="ECO:0000256" key="4">
    <source>
        <dbReference type="ARBA" id="ARBA00022827"/>
    </source>
</evidence>
<dbReference type="GO" id="GO:0050660">
    <property type="term" value="F:flavin adenine dinucleotide binding"/>
    <property type="evidence" value="ECO:0007669"/>
    <property type="project" value="InterPro"/>
</dbReference>
<protein>
    <submittedName>
        <fullName evidence="10">Acyl-CoA dehydrogenase</fullName>
        <ecNumber evidence="10">1.3.8.-</ecNumber>
    </submittedName>
</protein>
<evidence type="ECO:0000313" key="10">
    <source>
        <dbReference type="EMBL" id="GAB56465.1"/>
    </source>
</evidence>
<dbReference type="FunFam" id="2.40.110.10:FF:000002">
    <property type="entry name" value="Acyl-CoA dehydrogenase fadE12"/>
    <property type="match status" value="1"/>
</dbReference>
<reference evidence="10 11" key="2">
    <citation type="journal article" date="2017" name="Antonie Van Leeuwenhoek">
        <title>Rhizobium rhizosphaerae sp. nov., a novel species isolated from rice rhizosphere.</title>
        <authorList>
            <person name="Zhao J.J."/>
            <person name="Zhang J."/>
            <person name="Zhang R.J."/>
            <person name="Zhang C.W."/>
            <person name="Yin H.Q."/>
            <person name="Zhang X.X."/>
        </authorList>
    </citation>
    <scope>NUCLEOTIDE SEQUENCE [LARGE SCALE GENOMIC DNA]</scope>
    <source>
        <strain evidence="10 11">ACAM 611</strain>
    </source>
</reference>
<evidence type="ECO:0000259" key="7">
    <source>
        <dbReference type="Pfam" id="PF00441"/>
    </source>
</evidence>
<gene>
    <name evidence="10" type="primary">acd</name>
    <name evidence="10" type="ORF">GPUN_2350</name>
</gene>